<dbReference type="eggNOG" id="COG2273">
    <property type="taxonomic scope" value="Bacteria"/>
</dbReference>
<dbReference type="Proteomes" id="UP000002724">
    <property type="component" value="Chromosome"/>
</dbReference>
<dbReference type="HOGENOM" id="CLU_1353579_0_0_10"/>
<proteinExistence type="predicted"/>
<dbReference type="RefSeq" id="WP_012508638.1">
    <property type="nucleotide sequence ID" value="NC_011060.1"/>
</dbReference>
<accession>B4SC51</accession>
<evidence type="ECO:0000313" key="2">
    <source>
        <dbReference type="Proteomes" id="UP000002724"/>
    </source>
</evidence>
<dbReference type="OrthoDB" id="9826549at2"/>
<keyword evidence="2" id="KW-1185">Reference proteome</keyword>
<dbReference type="STRING" id="324925.Ppha_1940"/>
<organism evidence="1 2">
    <name type="scientific">Pelodictyon phaeoclathratiforme (strain DSM 5477 / BU-1)</name>
    <dbReference type="NCBI Taxonomy" id="324925"/>
    <lineage>
        <taxon>Bacteria</taxon>
        <taxon>Pseudomonadati</taxon>
        <taxon>Chlorobiota</taxon>
        <taxon>Chlorobiia</taxon>
        <taxon>Chlorobiales</taxon>
        <taxon>Chlorobiaceae</taxon>
        <taxon>Chlorobium/Pelodictyon group</taxon>
        <taxon>Pelodictyon</taxon>
    </lineage>
</organism>
<dbReference type="EMBL" id="CP001110">
    <property type="protein sequence ID" value="ACF44157.1"/>
    <property type="molecule type" value="Genomic_DNA"/>
</dbReference>
<protein>
    <submittedName>
        <fullName evidence="1">Uncharacterized protein</fullName>
    </submittedName>
</protein>
<dbReference type="KEGG" id="pph:Ppha_1940"/>
<evidence type="ECO:0000313" key="1">
    <source>
        <dbReference type="EMBL" id="ACF44157.1"/>
    </source>
</evidence>
<name>B4SC51_PELPB</name>
<gene>
    <name evidence="1" type="ordered locus">Ppha_1940</name>
</gene>
<sequence length="202" mass="22970" precursor="true">MGFFSPKPACRKFFTYAEKTLDFTALSAGLSSLALADVDINLGQIKLSPEFVKVSEKLMLLDLQQHDLCQTIANIRDKSERDRMFSKLAEIKMEMMRMAAHPEAYEHRELNPTQSESQLKRAEGTTDTILASSVSKAGKQIMQLLDNPATIGEALIEAAKLPFRGDDKVRFQQKRQRYIDGLSDHDRPRWVGEMKIFLAQYL</sequence>
<dbReference type="AlphaFoldDB" id="B4SC51"/>
<reference evidence="1 2" key="1">
    <citation type="submission" date="2008-06" db="EMBL/GenBank/DDBJ databases">
        <title>Complete sequence of Pelodictyon phaeoclathratiforme BU-1.</title>
        <authorList>
            <consortium name="US DOE Joint Genome Institute"/>
            <person name="Lucas S."/>
            <person name="Copeland A."/>
            <person name="Lapidus A."/>
            <person name="Glavina del Rio T."/>
            <person name="Dalin E."/>
            <person name="Tice H."/>
            <person name="Bruce D."/>
            <person name="Goodwin L."/>
            <person name="Pitluck S."/>
            <person name="Schmutz J."/>
            <person name="Larimer F."/>
            <person name="Land M."/>
            <person name="Hauser L."/>
            <person name="Kyrpides N."/>
            <person name="Mikhailova N."/>
            <person name="Liu Z."/>
            <person name="Li T."/>
            <person name="Zhao F."/>
            <person name="Overmann J."/>
            <person name="Bryant D.A."/>
            <person name="Richardson P."/>
        </authorList>
    </citation>
    <scope>NUCLEOTIDE SEQUENCE [LARGE SCALE GENOMIC DNA]</scope>
    <source>
        <strain evidence="2">DSM 5477 / BU-1</strain>
    </source>
</reference>